<dbReference type="InterPro" id="IPR001387">
    <property type="entry name" value="Cro/C1-type_HTH"/>
</dbReference>
<protein>
    <submittedName>
        <fullName evidence="2">Helix-turn-helix domain-containing protein</fullName>
    </submittedName>
</protein>
<keyword evidence="3" id="KW-1185">Reference proteome</keyword>
<dbReference type="SMART" id="SM00530">
    <property type="entry name" value="HTH_XRE"/>
    <property type="match status" value="1"/>
</dbReference>
<sequence>MTNPPEPMSADDEKDRSLSPVGARIVELMAQRRLSGRKLAALTDLSPSYISTITTGKTKVPSTKVLRALSDYFQENLFQLVGSIDIAKEGWFALRGDLEKRNENGQPAFVSGGGTTSRGDDGALPVVGIVEAGAWRERDEFGDITDEVTPLTRDPRFPLARQEAHLVRGDSMDQAGIFDGGYVRMIAYDDVPLSLRPGTIVILERAGNDFSIFERTVKQVEIVDGEYRFCPRSSNSRHKTIVLPQTVDLFDETSEVRVLGFVTAFINPIPY</sequence>
<dbReference type="PROSITE" id="PS50943">
    <property type="entry name" value="HTH_CROC1"/>
    <property type="match status" value="1"/>
</dbReference>
<evidence type="ECO:0000313" key="2">
    <source>
        <dbReference type="EMBL" id="MEN3238237.1"/>
    </source>
</evidence>
<dbReference type="EMBL" id="JAQYXP010000005">
    <property type="protein sequence ID" value="MEN3238237.1"/>
    <property type="molecule type" value="Genomic_DNA"/>
</dbReference>
<evidence type="ECO:0000313" key="3">
    <source>
        <dbReference type="Proteomes" id="UP001407347"/>
    </source>
</evidence>
<organism evidence="2 3">
    <name type="scientific">Methylobacterium ajmalii</name>
    <dbReference type="NCBI Taxonomy" id="2738439"/>
    <lineage>
        <taxon>Bacteria</taxon>
        <taxon>Pseudomonadati</taxon>
        <taxon>Pseudomonadota</taxon>
        <taxon>Alphaproteobacteria</taxon>
        <taxon>Hyphomicrobiales</taxon>
        <taxon>Methylobacteriaceae</taxon>
        <taxon>Methylobacterium</taxon>
    </lineage>
</organism>
<dbReference type="Pfam" id="PF13560">
    <property type="entry name" value="HTH_31"/>
    <property type="match status" value="1"/>
</dbReference>
<comment type="caution">
    <text evidence="2">The sequence shown here is derived from an EMBL/GenBank/DDBJ whole genome shotgun (WGS) entry which is preliminary data.</text>
</comment>
<proteinExistence type="predicted"/>
<accession>A0ABV0A330</accession>
<dbReference type="Gene3D" id="1.10.260.40">
    <property type="entry name" value="lambda repressor-like DNA-binding domains"/>
    <property type="match status" value="1"/>
</dbReference>
<dbReference type="InterPro" id="IPR010982">
    <property type="entry name" value="Lambda_DNA-bd_dom_sf"/>
</dbReference>
<dbReference type="SUPFAM" id="SSF47413">
    <property type="entry name" value="lambda repressor-like DNA-binding domains"/>
    <property type="match status" value="1"/>
</dbReference>
<dbReference type="CDD" id="cd00093">
    <property type="entry name" value="HTH_XRE"/>
    <property type="match status" value="1"/>
</dbReference>
<gene>
    <name evidence="2" type="ORF">PUR29_32845</name>
</gene>
<evidence type="ECO:0000259" key="1">
    <source>
        <dbReference type="PROSITE" id="PS50943"/>
    </source>
</evidence>
<dbReference type="Proteomes" id="UP001407347">
    <property type="component" value="Unassembled WGS sequence"/>
</dbReference>
<name>A0ABV0A330_9HYPH</name>
<dbReference type="RefSeq" id="WP_346013538.1">
    <property type="nucleotide sequence ID" value="NZ_JAQYXP010000005.1"/>
</dbReference>
<dbReference type="Gene3D" id="2.10.109.10">
    <property type="entry name" value="Umud Fragment, subunit A"/>
    <property type="match status" value="1"/>
</dbReference>
<dbReference type="Pfam" id="PF00717">
    <property type="entry name" value="Peptidase_S24"/>
    <property type="match status" value="1"/>
</dbReference>
<dbReference type="InterPro" id="IPR036286">
    <property type="entry name" value="LexA/Signal_pep-like_sf"/>
</dbReference>
<reference evidence="2 3" key="1">
    <citation type="journal article" date="2023" name="PLoS ONE">
        <title>Complete genome assembly of Hawai'i environmental nontuberculous mycobacteria reveals unexpected co-isolation with methylobacteria.</title>
        <authorList>
            <person name="Hendrix J."/>
            <person name="Epperson L.E."/>
            <person name="Tong E.I."/>
            <person name="Chan Y.L."/>
            <person name="Hasan N.A."/>
            <person name="Dawrs S.N."/>
            <person name="Norton G.J."/>
            <person name="Virdi R."/>
            <person name="Crooks J.L."/>
            <person name="Chan E.D."/>
            <person name="Honda J.R."/>
            <person name="Strong M."/>
        </authorList>
    </citation>
    <scope>NUCLEOTIDE SEQUENCE [LARGE SCALE GENOMIC DNA]</scope>
    <source>
        <strain evidence="2 3">NJH_HI04-1</strain>
    </source>
</reference>
<feature type="domain" description="HTH cro/C1-type" evidence="1">
    <location>
        <begin position="25"/>
        <end position="80"/>
    </location>
</feature>
<dbReference type="InterPro" id="IPR015927">
    <property type="entry name" value="Peptidase_S24_S26A/B/C"/>
</dbReference>
<dbReference type="SUPFAM" id="SSF51306">
    <property type="entry name" value="LexA/Signal peptidase"/>
    <property type="match status" value="1"/>
</dbReference>